<dbReference type="AlphaFoldDB" id="A0A6J6YZU7"/>
<feature type="transmembrane region" description="Helical" evidence="1">
    <location>
        <begin position="34"/>
        <end position="56"/>
    </location>
</feature>
<keyword evidence="1" id="KW-0812">Transmembrane</keyword>
<reference evidence="4" key="1">
    <citation type="submission" date="2020-05" db="EMBL/GenBank/DDBJ databases">
        <authorList>
            <person name="Chiriac C."/>
            <person name="Salcher M."/>
            <person name="Ghai R."/>
            <person name="Kavagutti S V."/>
        </authorList>
    </citation>
    <scope>NUCLEOTIDE SEQUENCE</scope>
</reference>
<evidence type="ECO:0000313" key="7">
    <source>
        <dbReference type="EMBL" id="CAB5018384.1"/>
    </source>
</evidence>
<organism evidence="4">
    <name type="scientific">freshwater metagenome</name>
    <dbReference type="NCBI Taxonomy" id="449393"/>
    <lineage>
        <taxon>unclassified sequences</taxon>
        <taxon>metagenomes</taxon>
        <taxon>ecological metagenomes</taxon>
    </lineage>
</organism>
<evidence type="ECO:0000313" key="2">
    <source>
        <dbReference type="EMBL" id="CAB4705717.1"/>
    </source>
</evidence>
<dbReference type="EMBL" id="CAFBLJ010000152">
    <property type="protein sequence ID" value="CAB4882643.1"/>
    <property type="molecule type" value="Genomic_DNA"/>
</dbReference>
<protein>
    <submittedName>
        <fullName evidence="4">Unannotated protein</fullName>
    </submittedName>
</protein>
<keyword evidence="1" id="KW-0472">Membrane</keyword>
<dbReference type="EMBL" id="CAFBPS010000004">
    <property type="protein sequence ID" value="CAB5018384.1"/>
    <property type="molecule type" value="Genomic_DNA"/>
</dbReference>
<evidence type="ECO:0000313" key="3">
    <source>
        <dbReference type="EMBL" id="CAB4762275.1"/>
    </source>
</evidence>
<evidence type="ECO:0000313" key="4">
    <source>
        <dbReference type="EMBL" id="CAB4813914.1"/>
    </source>
</evidence>
<dbReference type="EMBL" id="CAEZYH010000002">
    <property type="protein sequence ID" value="CAB4705717.1"/>
    <property type="molecule type" value="Genomic_DNA"/>
</dbReference>
<feature type="transmembrane region" description="Helical" evidence="1">
    <location>
        <begin position="125"/>
        <end position="147"/>
    </location>
</feature>
<dbReference type="EMBL" id="CAFBMF010000002">
    <property type="protein sequence ID" value="CAB4887628.1"/>
    <property type="molecule type" value="Genomic_DNA"/>
</dbReference>
<feature type="transmembrane region" description="Helical" evidence="1">
    <location>
        <begin position="86"/>
        <end position="105"/>
    </location>
</feature>
<dbReference type="EMBL" id="CAEZZP010000005">
    <property type="protein sequence ID" value="CAB4762275.1"/>
    <property type="molecule type" value="Genomic_DNA"/>
</dbReference>
<evidence type="ECO:0000313" key="6">
    <source>
        <dbReference type="EMBL" id="CAB4887628.1"/>
    </source>
</evidence>
<evidence type="ECO:0000313" key="5">
    <source>
        <dbReference type="EMBL" id="CAB4882643.1"/>
    </source>
</evidence>
<name>A0A6J6YZU7_9ZZZZ</name>
<sequence>MSGKNILRFNILATAVFGVSAIVAAVVFDGFAKTQGVIVALSLFTIGIAAFLWGYWTAVQKSRELEISVAEMYFLLGRAIPKKVKVVMHSCLAAQSVIAIATAIARPNTLQDGAQNSSRGSTLAFGVLVPILGLGLNGLWSATYGSFGARRLKGDSSPTESHPDDRPIG</sequence>
<accession>A0A6J6YZU7</accession>
<keyword evidence="1" id="KW-1133">Transmembrane helix</keyword>
<evidence type="ECO:0000256" key="1">
    <source>
        <dbReference type="SAM" id="Phobius"/>
    </source>
</evidence>
<dbReference type="EMBL" id="CAFAAL010000151">
    <property type="protein sequence ID" value="CAB4813914.1"/>
    <property type="molecule type" value="Genomic_DNA"/>
</dbReference>
<proteinExistence type="predicted"/>
<gene>
    <name evidence="2" type="ORF">UFOPK2658_00075</name>
    <name evidence="3" type="ORF">UFOPK2880_00190</name>
    <name evidence="4" type="ORF">UFOPK3004_01417</name>
    <name evidence="5" type="ORF">UFOPK3304_01802</name>
    <name evidence="6" type="ORF">UFOPK3494_00050</name>
    <name evidence="7" type="ORF">UFOPK4134_00122</name>
</gene>
<feature type="transmembrane region" description="Helical" evidence="1">
    <location>
        <begin position="7"/>
        <end position="28"/>
    </location>
</feature>